<protein>
    <submittedName>
        <fullName evidence="1">Uncharacterized protein</fullName>
    </submittedName>
</protein>
<keyword evidence="2" id="KW-1185">Reference proteome</keyword>
<name>A0A367KDK6_RHIAZ</name>
<gene>
    <name evidence="1" type="ORF">CU097_001757</name>
</gene>
<comment type="caution">
    <text evidence="1">The sequence shown here is derived from an EMBL/GenBank/DDBJ whole genome shotgun (WGS) entry which is preliminary data.</text>
</comment>
<evidence type="ECO:0000313" key="1">
    <source>
        <dbReference type="EMBL" id="RCI00278.1"/>
    </source>
</evidence>
<organism evidence="1 2">
    <name type="scientific">Rhizopus azygosporus</name>
    <name type="common">Rhizopus microsporus var. azygosporus</name>
    <dbReference type="NCBI Taxonomy" id="86630"/>
    <lineage>
        <taxon>Eukaryota</taxon>
        <taxon>Fungi</taxon>
        <taxon>Fungi incertae sedis</taxon>
        <taxon>Mucoromycota</taxon>
        <taxon>Mucoromycotina</taxon>
        <taxon>Mucoromycetes</taxon>
        <taxon>Mucorales</taxon>
        <taxon>Mucorineae</taxon>
        <taxon>Rhizopodaceae</taxon>
        <taxon>Rhizopus</taxon>
    </lineage>
</organism>
<dbReference type="AlphaFoldDB" id="A0A367KDK6"/>
<dbReference type="Proteomes" id="UP000252139">
    <property type="component" value="Unassembled WGS sequence"/>
</dbReference>
<evidence type="ECO:0000313" key="2">
    <source>
        <dbReference type="Proteomes" id="UP000252139"/>
    </source>
</evidence>
<dbReference type="EMBL" id="PJQL01000069">
    <property type="protein sequence ID" value="RCI00278.1"/>
    <property type="molecule type" value="Genomic_DNA"/>
</dbReference>
<proteinExistence type="predicted"/>
<reference evidence="1 2" key="1">
    <citation type="journal article" date="2018" name="G3 (Bethesda)">
        <title>Phylogenetic and Phylogenomic Definition of Rhizopus Species.</title>
        <authorList>
            <person name="Gryganskyi A.P."/>
            <person name="Golan J."/>
            <person name="Dolatabadi S."/>
            <person name="Mondo S."/>
            <person name="Robb S."/>
            <person name="Idnurm A."/>
            <person name="Muszewska A."/>
            <person name="Steczkiewicz K."/>
            <person name="Masonjones S."/>
            <person name="Liao H.L."/>
            <person name="Gajdeczka M.T."/>
            <person name="Anike F."/>
            <person name="Vuek A."/>
            <person name="Anishchenko I.M."/>
            <person name="Voigt K."/>
            <person name="de Hoog G.S."/>
            <person name="Smith M.E."/>
            <person name="Heitman J."/>
            <person name="Vilgalys R."/>
            <person name="Stajich J.E."/>
        </authorList>
    </citation>
    <scope>NUCLEOTIDE SEQUENCE [LARGE SCALE GENOMIC DNA]</scope>
    <source>
        <strain evidence="1 2">CBS 357.93</strain>
    </source>
</reference>
<dbReference type="OrthoDB" id="10319195at2759"/>
<accession>A0A367KDK6</accession>
<feature type="non-terminal residue" evidence="1">
    <location>
        <position position="1"/>
    </location>
</feature>
<sequence>QMKEKIKEYDNLLQQKPTTHVTALSTQDAFLGLKARFDKLVSEHSQVEAPGKDSLIEQIRYVVEQLRQTIGKLNTAEHVNHRLQNFKSNSAHLNEEEFKQAFTLNESIEVFKNDSVLLAAIIRRLLETKQETVSDLTEYTKAFAEERQITTKASQSIYLLVAAGLLESDRSQGESVIKITAALNPA</sequence>